<evidence type="ECO:0000313" key="1">
    <source>
        <dbReference type="EMBL" id="CAE0130289.1"/>
    </source>
</evidence>
<dbReference type="AlphaFoldDB" id="A0A7S3BB88"/>
<name>A0A7S3BB88_9EUKA</name>
<accession>A0A7S3BB88</accession>
<reference evidence="1" key="1">
    <citation type="submission" date="2021-01" db="EMBL/GenBank/DDBJ databases">
        <authorList>
            <person name="Corre E."/>
            <person name="Pelletier E."/>
            <person name="Niang G."/>
            <person name="Scheremetjew M."/>
            <person name="Finn R."/>
            <person name="Kale V."/>
            <person name="Holt S."/>
            <person name="Cochrane G."/>
            <person name="Meng A."/>
            <person name="Brown T."/>
            <person name="Cohen L."/>
        </authorList>
    </citation>
    <scope>NUCLEOTIDE SEQUENCE</scope>
    <source>
        <strain evidence="1">CCMP281</strain>
    </source>
</reference>
<dbReference type="EMBL" id="HBHX01050851">
    <property type="protein sequence ID" value="CAE0130289.1"/>
    <property type="molecule type" value="Transcribed_RNA"/>
</dbReference>
<protein>
    <submittedName>
        <fullName evidence="1">Uncharacterized protein</fullName>
    </submittedName>
</protein>
<proteinExistence type="predicted"/>
<gene>
    <name evidence="1" type="ORF">HERI1096_LOCUS28088</name>
</gene>
<sequence length="151" mass="16236">MGGFWWQLMDGGGMKGLAGMGVVACTKSLRARCVAKPAAWGRLQMFTVPHGGEGVTEQGFTDYTAEFLLTRGPYALLGYSWCGCTNGAEARPRAKEWDSDFGEPENGAPCAETGDGTGVFVRQWTKAAVSWDCNAGHGVITAKRERPVRVQ</sequence>
<organism evidence="1">
    <name type="scientific">Haptolina ericina</name>
    <dbReference type="NCBI Taxonomy" id="156174"/>
    <lineage>
        <taxon>Eukaryota</taxon>
        <taxon>Haptista</taxon>
        <taxon>Haptophyta</taxon>
        <taxon>Prymnesiophyceae</taxon>
        <taxon>Prymnesiales</taxon>
        <taxon>Prymnesiaceae</taxon>
        <taxon>Haptolina</taxon>
    </lineage>
</organism>